<gene>
    <name evidence="1" type="ORF">BG006_002296</name>
</gene>
<name>A0A9P5VNT6_9FUNG</name>
<dbReference type="SUPFAM" id="SSF81383">
    <property type="entry name" value="F-box domain"/>
    <property type="match status" value="1"/>
</dbReference>
<evidence type="ECO:0008006" key="3">
    <source>
        <dbReference type="Google" id="ProtNLM"/>
    </source>
</evidence>
<sequence>MMTLDNANPHSAPANEPSPAVCIPEILERIFSHLNQTTLRTHVRLVSRDWNVVCEHFLDVTSTIKYRKRAQVADLDVEQREREHMADLDVKLPRLPGSSIPFGTRALLRLASSTCLDLRFFAPWYHPNPFPPNYLYMTIFGSVTWSEFLDKDGPLTRQGTQRTVRQLHLYGDDTLTPYVQTIFKRLQDHALTNVQIVLHRIIQGFLRLGELLALCPFLHTLHIESLDHTGNIYNQSPSYPRLERSSVVSITLKGIKIDQPNMEAILEQHGQYLQKLHIISVRRISYPDLTDLTLPYVEVFDRREFYQTTARTCPNLKSFHFSFFKPDPDEDSTDILMDAFPALQELSLSNSDLTQYNTRMHTYLQQLTGLEIVQKVVTTDAIARAFHQILCDAPNLLSVKAPEFGYRAEYLDVQGLKQFWACRRLRTLHLGFDSMITKRFFTKMAATRLVYGYLVKVAPLLEDLELTGITLNMELEGGLCLLSRLKKLEHLKLQSCAVVNFDEADLGWLGAGNARGAEWTAREVLGSTWSQRVQEQLTLLQDDNDGQFPQDSLQELTVRDFNKVGWVEDVQDCLNELALLAAQWKMQKQEDHAQQRLDPNPVWPRFESFGFRFPLNRLVSHDQVLLLREIVHKYRPAAELDIQQVLPSFTRM</sequence>
<evidence type="ECO:0000313" key="1">
    <source>
        <dbReference type="EMBL" id="KAF9334348.1"/>
    </source>
</evidence>
<accession>A0A9P5VNT6</accession>
<keyword evidence="2" id="KW-1185">Reference proteome</keyword>
<proteinExistence type="predicted"/>
<dbReference type="PANTHER" id="PTHR38926:SF5">
    <property type="entry name" value="F-BOX AND LEUCINE-RICH REPEAT PROTEIN 6"/>
    <property type="match status" value="1"/>
</dbReference>
<evidence type="ECO:0000313" key="2">
    <source>
        <dbReference type="Proteomes" id="UP000696485"/>
    </source>
</evidence>
<dbReference type="PANTHER" id="PTHR38926">
    <property type="entry name" value="F-BOX DOMAIN CONTAINING PROTEIN, EXPRESSED"/>
    <property type="match status" value="1"/>
</dbReference>
<dbReference type="EMBL" id="JAAAUY010000152">
    <property type="protein sequence ID" value="KAF9334348.1"/>
    <property type="molecule type" value="Genomic_DNA"/>
</dbReference>
<dbReference type="InterPro" id="IPR036047">
    <property type="entry name" value="F-box-like_dom_sf"/>
</dbReference>
<dbReference type="Proteomes" id="UP000696485">
    <property type="component" value="Unassembled WGS sequence"/>
</dbReference>
<protein>
    <recommendedName>
        <fullName evidence="3">F-box domain-containing protein</fullName>
    </recommendedName>
</protein>
<dbReference type="InterPro" id="IPR032675">
    <property type="entry name" value="LRR_dom_sf"/>
</dbReference>
<dbReference type="AlphaFoldDB" id="A0A9P5VNT6"/>
<dbReference type="Gene3D" id="3.80.10.10">
    <property type="entry name" value="Ribonuclease Inhibitor"/>
    <property type="match status" value="1"/>
</dbReference>
<comment type="caution">
    <text evidence="1">The sequence shown here is derived from an EMBL/GenBank/DDBJ whole genome shotgun (WGS) entry which is preliminary data.</text>
</comment>
<dbReference type="SUPFAM" id="SSF52047">
    <property type="entry name" value="RNI-like"/>
    <property type="match status" value="1"/>
</dbReference>
<organism evidence="1 2">
    <name type="scientific">Podila minutissima</name>
    <dbReference type="NCBI Taxonomy" id="64525"/>
    <lineage>
        <taxon>Eukaryota</taxon>
        <taxon>Fungi</taxon>
        <taxon>Fungi incertae sedis</taxon>
        <taxon>Mucoromycota</taxon>
        <taxon>Mortierellomycotina</taxon>
        <taxon>Mortierellomycetes</taxon>
        <taxon>Mortierellales</taxon>
        <taxon>Mortierellaceae</taxon>
        <taxon>Podila</taxon>
    </lineage>
</organism>
<reference evidence="1" key="1">
    <citation type="journal article" date="2020" name="Fungal Divers.">
        <title>Resolving the Mortierellaceae phylogeny through synthesis of multi-gene phylogenetics and phylogenomics.</title>
        <authorList>
            <person name="Vandepol N."/>
            <person name="Liber J."/>
            <person name="Desiro A."/>
            <person name="Na H."/>
            <person name="Kennedy M."/>
            <person name="Barry K."/>
            <person name="Grigoriev I.V."/>
            <person name="Miller A.N."/>
            <person name="O'Donnell K."/>
            <person name="Stajich J.E."/>
            <person name="Bonito G."/>
        </authorList>
    </citation>
    <scope>NUCLEOTIDE SEQUENCE</scope>
    <source>
        <strain evidence="1">NVP1</strain>
    </source>
</reference>